<dbReference type="PROSITE" id="PS51257">
    <property type="entry name" value="PROKAR_LIPOPROTEIN"/>
    <property type="match status" value="1"/>
</dbReference>
<dbReference type="EMBL" id="JAJHZM010000018">
    <property type="protein sequence ID" value="MDC4182299.1"/>
    <property type="molecule type" value="Genomic_DNA"/>
</dbReference>
<keyword evidence="5" id="KW-1185">Reference proteome</keyword>
<feature type="domain" description="Haemagglutinin Mycoplasma" evidence="3">
    <location>
        <begin position="362"/>
        <end position="598"/>
    </location>
</feature>
<feature type="signal peptide" evidence="2">
    <location>
        <begin position="1"/>
        <end position="24"/>
    </location>
</feature>
<protein>
    <recommendedName>
        <fullName evidence="3">Haemagglutinin Mycoplasma domain-containing protein</fullName>
    </recommendedName>
</protein>
<keyword evidence="2" id="KW-0732">Signal</keyword>
<evidence type="ECO:0000256" key="1">
    <source>
        <dbReference type="SAM" id="MobiDB-lite"/>
    </source>
</evidence>
<proteinExistence type="predicted"/>
<feature type="chain" id="PRO_5046822372" description="Haemagglutinin Mycoplasma domain-containing protein" evidence="2">
    <location>
        <begin position="25"/>
        <end position="612"/>
    </location>
</feature>
<name>A0ABT5GBD1_9MOLU</name>
<reference evidence="4" key="1">
    <citation type="submission" date="2021-11" db="EMBL/GenBank/DDBJ databases">
        <title>Description of Mycoplasma bradburyaesp. nov.from sea birds: a tribute to a great mycoplasmologist.</title>
        <authorList>
            <person name="Ramirez A.S."/>
            <person name="Poveda C."/>
            <person name="Suarez-Perez A."/>
            <person name="Rosales R.S."/>
            <person name="Dijkman R."/>
            <person name="Feberwee A."/>
            <person name="Spergser J."/>
            <person name="Szostak M.P."/>
            <person name="Ressel L."/>
            <person name="Calabuig P."/>
            <person name="Catania S."/>
            <person name="Gobbo F."/>
            <person name="Timofte D."/>
            <person name="Poveda J.B."/>
        </authorList>
    </citation>
    <scope>NUCLEOTIDE SEQUENCE [LARGE SCALE GENOMIC DNA]</scope>
    <source>
        <strain evidence="4">T158</strain>
    </source>
</reference>
<dbReference type="Pfam" id="PF07554">
    <property type="entry name" value="FIVAR"/>
    <property type="match status" value="2"/>
</dbReference>
<dbReference type="RefSeq" id="WP_255034313.1">
    <property type="nucleotide sequence ID" value="NZ_CP101414.1"/>
</dbReference>
<sequence>MKQKTKKLLQLSFSLGFLATTALVATSCNQPKTVTPKPTNPMQPGNGSGSGTGETMQPGNGSGTGTGTTTTPDNSEAKNQLKVLINKENDTVGLYADYSAIKSSLVTAYNAAKEINNKANATPQELTNAKTALESAVNKAKTDKMEFDANHMALLTAYNHLKTTISQKENNLNSLTEQKYEGIKTYLNNLYGAAETIISNTLQADNLTEEQVTKTNTDITTFIENIGYKKEDADQYLTFKKFGIKEENFKGDFNQNTSQNPAWSIVGIGSDIDQPIAKYAKRVVQNLGGTKSPSDVSWIYSLLPDTTEGKTPGSYDFEFEYYGGANATLYFPYKLVKNSDNSNLSLNYKLNDSDLKSITLNDPKIDEIKVAKITLENLKLGNNKISFTTMTGKVSPMIGNMYISSVDTTSDKVYNDIFGIEVDNDNSDKVTVNFAKGYGLANKPWGGDNKKSTIIKRLHGKLDNKDPEKDFYLVGYLGNRYEGTSNEATNIRYYTFYVNVQKEGNYEISGIYNSGVDRGLSFYVGRYKATEQGLHAKFMRLNSGAGNWDNKVATFKKDTTNTQETYLKLSVGLNKIIVAAAQDAMDAPNLGDVTFTLQQPVADVSGDQSDRK</sequence>
<accession>A0ABT5GBD1</accession>
<evidence type="ECO:0000313" key="5">
    <source>
        <dbReference type="Proteomes" id="UP001220940"/>
    </source>
</evidence>
<feature type="region of interest" description="Disordered" evidence="1">
    <location>
        <begin position="31"/>
        <end position="75"/>
    </location>
</feature>
<evidence type="ECO:0000313" key="4">
    <source>
        <dbReference type="EMBL" id="MDC4182299.1"/>
    </source>
</evidence>
<dbReference type="Pfam" id="PF05692">
    <property type="entry name" value="Myco_haema"/>
    <property type="match status" value="2"/>
</dbReference>
<comment type="caution">
    <text evidence="4">The sequence shown here is derived from an EMBL/GenBank/DDBJ whole genome shotgun (WGS) entry which is preliminary data.</text>
</comment>
<dbReference type="Gene3D" id="2.60.120.260">
    <property type="entry name" value="Galactose-binding domain-like"/>
    <property type="match status" value="1"/>
</dbReference>
<dbReference type="Proteomes" id="UP001220940">
    <property type="component" value="Unassembled WGS sequence"/>
</dbReference>
<feature type="domain" description="Haemagglutinin Mycoplasma" evidence="3">
    <location>
        <begin position="239"/>
        <end position="361"/>
    </location>
</feature>
<evidence type="ECO:0000259" key="3">
    <source>
        <dbReference type="Pfam" id="PF05692"/>
    </source>
</evidence>
<evidence type="ECO:0000256" key="2">
    <source>
        <dbReference type="SAM" id="SignalP"/>
    </source>
</evidence>
<gene>
    <name evidence="4" type="ORF">LNO68_03840</name>
</gene>
<feature type="compositionally biased region" description="Polar residues" evidence="1">
    <location>
        <begin position="31"/>
        <end position="45"/>
    </location>
</feature>
<organism evidence="4 5">
    <name type="scientific">Mycoplasma bradburyae</name>
    <dbReference type="NCBI Taxonomy" id="2963128"/>
    <lineage>
        <taxon>Bacteria</taxon>
        <taxon>Bacillati</taxon>
        <taxon>Mycoplasmatota</taxon>
        <taxon>Mollicutes</taxon>
        <taxon>Mycoplasmataceae</taxon>
        <taxon>Mycoplasma</taxon>
    </lineage>
</organism>
<dbReference type="InterPro" id="IPR008692">
    <property type="entry name" value="Hemogglutn_Mycoplasma"/>
</dbReference>